<feature type="compositionally biased region" description="Low complexity" evidence="1">
    <location>
        <begin position="1080"/>
        <end position="1091"/>
    </location>
</feature>
<dbReference type="EMBL" id="LGTL01000021">
    <property type="protein sequence ID" value="KPA76179.1"/>
    <property type="molecule type" value="Genomic_DNA"/>
</dbReference>
<sequence length="1174" mass="124515">MIRSVTSDDLPESQRPAMPSSSSSQTPIAFDNVVKVEANLHDDDEKTSQPPKSLVRFSASDFFALWRPAWTGNRTAGPHLGTLTVGSVIFAPCRVQSGAPLARGSLNSAYASSPPPPPPYRLHYALAEVTGIQVMAGTVTVSFLFTDPGVDDEAISLYECIPCPPACLTRWLQDSNGTGERRSNDAVECVGNTSASPARCSLLERVLCVAPDDGPLPVSDIYSTLTSSTVRNGRRRASRLSTTQQRCASRLRNLWCLSDTDNDDEDGAAPQSHDEGLKGGSTSKRKKALETKGRSLTSEVSAEDTEEAPQQLQQAGTAKATADDGGAASHFVWGSGTEDSSSAHGTTTVLTARYRVPLTLHVFFARVFEKVNTYMETQRHPSSARTPLPHPAPPWRGPSPRDGLSGCPPPVILALFDSYAALRRFHVYMTVRGHVVQLQDGTDNSSSGKESSYAAQTSSSSATTATRTEDVCQGRPPRPPRIPVAFGTVCKVWLCMLRDDTGEEDANANADASSAASVVATQLARLLRAAPPIDGLVTFREYEKGQDDDRVEGSGVTAEQVLLRMLPHLSSARLVCNLHDVPSPSLRSGTTTTATANTQSAATSVVKVSGAIFGDHKLLVPCSPEQLTLLASVLADAPPPLSSSFEMNGTSSTNGKQKRSAQKRPRTTEDSPLQALTPALLERVALGTFTDTAASALFDAFGDASAAVMAAVSSLSTSPSAVRENPTAKPVPQVAESSLFGHGTPPALLGSVEDVYEKWCVDPARFGEAFPVFQAVYALVADVFRSPALFRSENRQQQQGQGVEKLSAQPTFSADLSSLPRVALVLPRGNPTHHPSLSTQQFLHSLRLFFTPWTLHELGPIAMTAAAATTTAAAHPASMSSSPFWANTCVLWHQRGGLLLLFCDEPTTQLGALQDEADVVVACGKAAAAWVAANAAVHHPQNHYGRPFATTSAASSAVYFAVISEVEVVPLAEHGAHLWLPVRLPSPSLADASHDEEGDGVFSEASGRESMASMTAALRWPATAANAEELARGQLELLWERLLCAVDADGCPAPCPSAASPTSTRLPQQPQNLSSARNGSAASHPPSSSSSVPGRRLRHVDVLPKTLRQAVVLWRHLGGTPQEAAPAKKSAAEGGTPWCTLRALVRAIALSSAAATPVRMSDVVLVRRLDSASE</sequence>
<feature type="compositionally biased region" description="Polar residues" evidence="1">
    <location>
        <begin position="642"/>
        <end position="655"/>
    </location>
</feature>
<proteinExistence type="predicted"/>
<feature type="region of interest" description="Disordered" evidence="1">
    <location>
        <begin position="641"/>
        <end position="673"/>
    </location>
</feature>
<feature type="compositionally biased region" description="Polar residues" evidence="1">
    <location>
        <begin position="439"/>
        <end position="450"/>
    </location>
</feature>
<feature type="region of interest" description="Disordered" evidence="1">
    <location>
        <begin position="1"/>
        <end position="28"/>
    </location>
</feature>
<name>A0A0M9FUF7_LEPPY</name>
<feature type="compositionally biased region" description="Polar residues" evidence="1">
    <location>
        <begin position="1065"/>
        <end position="1078"/>
    </location>
</feature>
<protein>
    <submittedName>
        <fullName evidence="2">Uncharacterized protein</fullName>
    </submittedName>
</protein>
<dbReference type="OrthoDB" id="273270at2759"/>
<feature type="compositionally biased region" description="Basic residues" evidence="1">
    <location>
        <begin position="656"/>
        <end position="665"/>
    </location>
</feature>
<feature type="region of interest" description="Disordered" evidence="1">
    <location>
        <begin position="439"/>
        <end position="479"/>
    </location>
</feature>
<organism evidence="2 3">
    <name type="scientific">Leptomonas pyrrhocoris</name>
    <name type="common">Firebug parasite</name>
    <dbReference type="NCBI Taxonomy" id="157538"/>
    <lineage>
        <taxon>Eukaryota</taxon>
        <taxon>Discoba</taxon>
        <taxon>Euglenozoa</taxon>
        <taxon>Kinetoplastea</taxon>
        <taxon>Metakinetoplastina</taxon>
        <taxon>Trypanosomatida</taxon>
        <taxon>Trypanosomatidae</taxon>
        <taxon>Leishmaniinae</taxon>
        <taxon>Leptomonas</taxon>
    </lineage>
</organism>
<evidence type="ECO:0000313" key="3">
    <source>
        <dbReference type="Proteomes" id="UP000037923"/>
    </source>
</evidence>
<evidence type="ECO:0000256" key="1">
    <source>
        <dbReference type="SAM" id="MobiDB-lite"/>
    </source>
</evidence>
<feature type="compositionally biased region" description="Pro residues" evidence="1">
    <location>
        <begin position="388"/>
        <end position="397"/>
    </location>
</feature>
<feature type="compositionally biased region" description="Low complexity" evidence="1">
    <location>
        <begin position="315"/>
        <end position="328"/>
    </location>
</feature>
<keyword evidence="3" id="KW-1185">Reference proteome</keyword>
<dbReference type="RefSeq" id="XP_015654618.1">
    <property type="nucleotide sequence ID" value="XM_015806747.1"/>
</dbReference>
<dbReference type="OMA" id="YEKWCVD"/>
<dbReference type="AlphaFoldDB" id="A0A0M9FUF7"/>
<comment type="caution">
    <text evidence="2">The sequence shown here is derived from an EMBL/GenBank/DDBJ whole genome shotgun (WGS) entry which is preliminary data.</text>
</comment>
<reference evidence="2 3" key="1">
    <citation type="submission" date="2015-07" db="EMBL/GenBank/DDBJ databases">
        <title>High-quality genome of monoxenous trypanosomatid Leptomonas pyrrhocoris.</title>
        <authorList>
            <person name="Flegontov P."/>
            <person name="Butenko A."/>
            <person name="Firsov S."/>
            <person name="Vlcek C."/>
            <person name="Logacheva M.D."/>
            <person name="Field M."/>
            <person name="Filatov D."/>
            <person name="Flegontova O."/>
            <person name="Gerasimov E."/>
            <person name="Jackson A.P."/>
            <person name="Kelly S."/>
            <person name="Opperdoes F."/>
            <person name="O'Reilly A."/>
            <person name="Votypka J."/>
            <person name="Yurchenko V."/>
            <person name="Lukes J."/>
        </authorList>
    </citation>
    <scope>NUCLEOTIDE SEQUENCE [LARGE SCALE GENOMIC DNA]</scope>
    <source>
        <strain evidence="2">H10</strain>
    </source>
</reference>
<dbReference type="VEuPathDB" id="TriTrypDB:LpyrH10_21_0740"/>
<feature type="region of interest" description="Disordered" evidence="1">
    <location>
        <begin position="259"/>
        <end position="344"/>
    </location>
</feature>
<feature type="region of interest" description="Disordered" evidence="1">
    <location>
        <begin position="1055"/>
        <end position="1096"/>
    </location>
</feature>
<gene>
    <name evidence="2" type="ORF">ABB37_07938</name>
</gene>
<dbReference type="Proteomes" id="UP000037923">
    <property type="component" value="Unassembled WGS sequence"/>
</dbReference>
<accession>A0A0M9FUF7</accession>
<dbReference type="GeneID" id="26908223"/>
<feature type="region of interest" description="Disordered" evidence="1">
    <location>
        <begin position="378"/>
        <end position="403"/>
    </location>
</feature>
<evidence type="ECO:0000313" key="2">
    <source>
        <dbReference type="EMBL" id="KPA76179.1"/>
    </source>
</evidence>
<feature type="compositionally biased region" description="Low complexity" evidence="1">
    <location>
        <begin position="451"/>
        <end position="466"/>
    </location>
</feature>